<keyword evidence="3" id="KW-1185">Reference proteome</keyword>
<feature type="domain" description="C1q" evidence="1">
    <location>
        <begin position="113"/>
        <end position="189"/>
    </location>
</feature>
<dbReference type="Proteomes" id="UP000507470">
    <property type="component" value="Unassembled WGS sequence"/>
</dbReference>
<dbReference type="SUPFAM" id="SSF49842">
    <property type="entry name" value="TNF-like"/>
    <property type="match status" value="1"/>
</dbReference>
<dbReference type="Pfam" id="PF00386">
    <property type="entry name" value="C1q"/>
    <property type="match status" value="1"/>
</dbReference>
<dbReference type="InterPro" id="IPR001073">
    <property type="entry name" value="C1q_dom"/>
</dbReference>
<evidence type="ECO:0000313" key="3">
    <source>
        <dbReference type="Proteomes" id="UP000507470"/>
    </source>
</evidence>
<dbReference type="OrthoDB" id="10520245at2759"/>
<dbReference type="InterPro" id="IPR008983">
    <property type="entry name" value="Tumour_necrosis_fac-like_dom"/>
</dbReference>
<proteinExistence type="predicted"/>
<sequence>MKRDIHSLKATNQARTQDVIALNTMATSTSKKLDNVSKLLTSNVQIVTTLDSRMTRIESRQSQTSIQLQQTQQTVSNNSRKVMIRTCHATKDSSGLIRFTTIKESKGISNTANFISSGKFTCESAGLYILMVIIFSSYEGADVYIYKNSHMIQNLELHTPSNHLTFESIPGSLALLLNVGDTIYVKSPNTIIGVGTYTCLSIMKIS</sequence>
<dbReference type="EMBL" id="CACVKT020006917">
    <property type="protein sequence ID" value="CAC5404105.1"/>
    <property type="molecule type" value="Genomic_DNA"/>
</dbReference>
<reference evidence="2 3" key="1">
    <citation type="submission" date="2020-06" db="EMBL/GenBank/DDBJ databases">
        <authorList>
            <person name="Li R."/>
            <person name="Bekaert M."/>
        </authorList>
    </citation>
    <scope>NUCLEOTIDE SEQUENCE [LARGE SCALE GENOMIC DNA]</scope>
    <source>
        <strain evidence="3">wild</strain>
    </source>
</reference>
<evidence type="ECO:0000313" key="2">
    <source>
        <dbReference type="EMBL" id="CAC5404105.1"/>
    </source>
</evidence>
<organism evidence="2 3">
    <name type="scientific">Mytilus coruscus</name>
    <name type="common">Sea mussel</name>
    <dbReference type="NCBI Taxonomy" id="42192"/>
    <lineage>
        <taxon>Eukaryota</taxon>
        <taxon>Metazoa</taxon>
        <taxon>Spiralia</taxon>
        <taxon>Lophotrochozoa</taxon>
        <taxon>Mollusca</taxon>
        <taxon>Bivalvia</taxon>
        <taxon>Autobranchia</taxon>
        <taxon>Pteriomorphia</taxon>
        <taxon>Mytilida</taxon>
        <taxon>Mytiloidea</taxon>
        <taxon>Mytilidae</taxon>
        <taxon>Mytilinae</taxon>
        <taxon>Mytilus</taxon>
    </lineage>
</organism>
<gene>
    <name evidence="2" type="ORF">MCOR_37929</name>
</gene>
<dbReference type="AlphaFoldDB" id="A0A6J8D7N5"/>
<protein>
    <recommendedName>
        <fullName evidence="1">C1q domain-containing protein</fullName>
    </recommendedName>
</protein>
<evidence type="ECO:0000259" key="1">
    <source>
        <dbReference type="Pfam" id="PF00386"/>
    </source>
</evidence>
<name>A0A6J8D7N5_MYTCO</name>
<accession>A0A6J8D7N5</accession>
<dbReference type="Gene3D" id="2.60.120.40">
    <property type="match status" value="1"/>
</dbReference>